<accession>A0AAX0MH50</accession>
<feature type="domain" description="HTH arsR-type" evidence="1">
    <location>
        <begin position="24"/>
        <end position="67"/>
    </location>
</feature>
<dbReference type="Proteomes" id="UP000191946">
    <property type="component" value="Unassembled WGS sequence"/>
</dbReference>
<dbReference type="InterPro" id="IPR001845">
    <property type="entry name" value="HTH_ArsR_DNA-bd_dom"/>
</dbReference>
<gene>
    <name evidence="2" type="ORF">AKG60_02910</name>
</gene>
<dbReference type="SUPFAM" id="SSF46785">
    <property type="entry name" value="Winged helix' DNA-binding domain"/>
    <property type="match status" value="1"/>
</dbReference>
<dbReference type="InterPro" id="IPR036390">
    <property type="entry name" value="WH_DNA-bd_sf"/>
</dbReference>
<evidence type="ECO:0000313" key="2">
    <source>
        <dbReference type="EMBL" id="OQK03852.1"/>
    </source>
</evidence>
<name>A0AAX0MH50_VIBPH</name>
<dbReference type="GO" id="GO:0006355">
    <property type="term" value="P:regulation of DNA-templated transcription"/>
    <property type="evidence" value="ECO:0007669"/>
    <property type="project" value="UniProtKB-ARBA"/>
</dbReference>
<protein>
    <recommendedName>
        <fullName evidence="1">HTH arsR-type domain-containing protein</fullName>
    </recommendedName>
</protein>
<evidence type="ECO:0000259" key="1">
    <source>
        <dbReference type="Pfam" id="PF01022"/>
    </source>
</evidence>
<dbReference type="RefSeq" id="WP_053317773.1">
    <property type="nucleotide sequence ID" value="NZ_LFZA01000047.1"/>
</dbReference>
<sequence>MNTDQLRGMILSNLNEVKSVMLSPQSVEIVKWLKESQMTSANLAERLDININNASNRLQKLYKQGYLDRVVDRSSSGGVEYRYRTKKEFFEYLK</sequence>
<organism evidence="2 3">
    <name type="scientific">Vibrio parahaemolyticus</name>
    <dbReference type="NCBI Taxonomy" id="670"/>
    <lineage>
        <taxon>Bacteria</taxon>
        <taxon>Pseudomonadati</taxon>
        <taxon>Pseudomonadota</taxon>
        <taxon>Gammaproteobacteria</taxon>
        <taxon>Vibrionales</taxon>
        <taxon>Vibrionaceae</taxon>
        <taxon>Vibrio</taxon>
    </lineage>
</organism>
<proteinExistence type="predicted"/>
<dbReference type="Pfam" id="PF01022">
    <property type="entry name" value="HTH_5"/>
    <property type="match status" value="1"/>
</dbReference>
<evidence type="ECO:0000313" key="3">
    <source>
        <dbReference type="Proteomes" id="UP000191946"/>
    </source>
</evidence>
<dbReference type="InterPro" id="IPR036388">
    <property type="entry name" value="WH-like_DNA-bd_sf"/>
</dbReference>
<dbReference type="AlphaFoldDB" id="A0AAX0MH50"/>
<dbReference type="Gene3D" id="1.10.10.10">
    <property type="entry name" value="Winged helix-like DNA-binding domain superfamily/Winged helix DNA-binding domain"/>
    <property type="match status" value="1"/>
</dbReference>
<dbReference type="CDD" id="cd00090">
    <property type="entry name" value="HTH_ARSR"/>
    <property type="match status" value="1"/>
</dbReference>
<keyword evidence="3" id="KW-1185">Reference proteome</keyword>
<comment type="caution">
    <text evidence="2">The sequence shown here is derived from an EMBL/GenBank/DDBJ whole genome shotgun (WGS) entry which is preliminary data.</text>
</comment>
<dbReference type="EMBL" id="LHQV01000005">
    <property type="protein sequence ID" value="OQK03852.1"/>
    <property type="molecule type" value="Genomic_DNA"/>
</dbReference>
<dbReference type="InterPro" id="IPR011991">
    <property type="entry name" value="ArsR-like_HTH"/>
</dbReference>
<reference evidence="2 3" key="1">
    <citation type="submission" date="2015-08" db="EMBL/GenBank/DDBJ databases">
        <title>Draft Genome Sequences of Vibrio parahaemolyticus Strains.</title>
        <authorList>
            <person name="Gonzalez-Escalona N."/>
            <person name="DePaola A."/>
        </authorList>
    </citation>
    <scope>NUCLEOTIDE SEQUENCE [LARGE SCALE GENOMIC DNA]</scope>
    <source>
        <strain evidence="2 3">CFSAN001621</strain>
    </source>
</reference>